<feature type="transmembrane region" description="Helical" evidence="6">
    <location>
        <begin position="138"/>
        <end position="161"/>
    </location>
</feature>
<name>A0A061ITC0_TRYRA</name>
<keyword evidence="4 6" id="KW-0472">Membrane</keyword>
<dbReference type="PANTHER" id="PTHR21576:SF158">
    <property type="entry name" value="RIBOSOMAL RNA-PROCESSING PROTEIN 12-LIKE CONSERVED DOMAIN-CONTAINING PROTEIN"/>
    <property type="match status" value="1"/>
</dbReference>
<evidence type="ECO:0000256" key="4">
    <source>
        <dbReference type="ARBA" id="ARBA00023136"/>
    </source>
</evidence>
<evidence type="ECO:0000256" key="1">
    <source>
        <dbReference type="ARBA" id="ARBA00004141"/>
    </source>
</evidence>
<feature type="compositionally biased region" description="Basic and acidic residues" evidence="5">
    <location>
        <begin position="331"/>
        <end position="341"/>
    </location>
</feature>
<comment type="caution">
    <text evidence="8">The sequence shown here is derived from an EMBL/GenBank/DDBJ whole genome shotgun (WGS) entry which is preliminary data.</text>
</comment>
<proteinExistence type="predicted"/>
<evidence type="ECO:0000256" key="5">
    <source>
        <dbReference type="SAM" id="MobiDB-lite"/>
    </source>
</evidence>
<feature type="transmembrane region" description="Helical" evidence="6">
    <location>
        <begin position="501"/>
        <end position="522"/>
    </location>
</feature>
<dbReference type="VEuPathDB" id="TriTrypDB:TRSC58_07175"/>
<feature type="transmembrane region" description="Helical" evidence="6">
    <location>
        <begin position="111"/>
        <end position="132"/>
    </location>
</feature>
<feature type="transmembrane region" description="Helical" evidence="6">
    <location>
        <begin position="606"/>
        <end position="629"/>
    </location>
</feature>
<feature type="transmembrane region" description="Helical" evidence="6">
    <location>
        <begin position="41"/>
        <end position="62"/>
    </location>
</feature>
<evidence type="ECO:0000256" key="3">
    <source>
        <dbReference type="ARBA" id="ARBA00022989"/>
    </source>
</evidence>
<evidence type="ECO:0000259" key="7">
    <source>
        <dbReference type="Pfam" id="PF06813"/>
    </source>
</evidence>
<comment type="subcellular location">
    <subcellularLocation>
        <location evidence="1">Membrane</location>
        <topology evidence="1">Multi-pass membrane protein</topology>
    </subcellularLocation>
</comment>
<dbReference type="InterPro" id="IPR036259">
    <property type="entry name" value="MFS_trans_sf"/>
</dbReference>
<dbReference type="PANTHER" id="PTHR21576">
    <property type="entry name" value="UNCHARACTERIZED NODULIN-LIKE PROTEIN"/>
    <property type="match status" value="1"/>
</dbReference>
<feature type="transmembrane region" description="Helical" evidence="6">
    <location>
        <begin position="470"/>
        <end position="494"/>
    </location>
</feature>
<feature type="transmembrane region" description="Helical" evidence="6">
    <location>
        <begin position="528"/>
        <end position="553"/>
    </location>
</feature>
<keyword evidence="2 6" id="KW-0812">Transmembrane</keyword>
<protein>
    <recommendedName>
        <fullName evidence="7">Nodulin-like domain-containing protein</fullName>
    </recommendedName>
</protein>
<evidence type="ECO:0000256" key="6">
    <source>
        <dbReference type="SAM" id="Phobius"/>
    </source>
</evidence>
<dbReference type="Proteomes" id="UP000031737">
    <property type="component" value="Unassembled WGS sequence"/>
</dbReference>
<dbReference type="GO" id="GO:0016020">
    <property type="term" value="C:membrane"/>
    <property type="evidence" value="ECO:0007669"/>
    <property type="project" value="UniProtKB-SubCell"/>
</dbReference>
<feature type="transmembrane region" description="Helical" evidence="6">
    <location>
        <begin position="15"/>
        <end position="34"/>
    </location>
</feature>
<evidence type="ECO:0000256" key="2">
    <source>
        <dbReference type="ARBA" id="ARBA00022692"/>
    </source>
</evidence>
<sequence>MKQGTFNYTQSEINIVSTVGVVLSYVSLPTGFLYDHKGPMLTLLVGTVLNVLGWFGMFVLFVNMDAPMLGTSVGVMCVFYGISQFSASFYETGSVLTNLDAFTCYQGRVILIQKTFMGLGSSVIVQIYIAFFEKRFAGIGPFFLFLLIYSLCVGVLGTLFVRLPTKKTQCLGLSVPDEEVIQSGGAETRLFKLPFNVGTTILFVFIAFILTVTLLENFYSLSESDRAITGVVVILLCLSFAAMIFITPSYSVNCGGYGMQSMTTTLTVTTATTTAPAAAEGAVPTVTTDNAAAVKTGTTNYASAFPLRSSFSACSLNETNRTPANVMMDAPESRHKKEETVRGSMLSSKPQRSDNYTREDIYCQEVELDIPGEPDATKEPEINAFLEGDQHVSGEWRFHSGDDFAAESEAAQQRVHLNSKSLWYNLCHREMWLMWYVCLSSWSSATLVSTNSSQIYEAMDFNGYSSTVNVVFVSIYGVASALGRVAVGIAHPVLLSKRIPVPSLMCVAPLLNVIGLPLFLAMPKKTLAIPFFIVGLATGVSWGGTVLVIKCLFAPSNCGKHYSILYTAGIVSPLIFNVGLFGPIYDFYSKQQGYWATRKCEGPSCIWIPLVICAIVNAIALPLAIYFVIRVSKRGGLP</sequence>
<feature type="region of interest" description="Disordered" evidence="5">
    <location>
        <begin position="330"/>
        <end position="353"/>
    </location>
</feature>
<feature type="transmembrane region" description="Helical" evidence="6">
    <location>
        <begin position="227"/>
        <end position="252"/>
    </location>
</feature>
<dbReference type="Pfam" id="PF06813">
    <property type="entry name" value="Nodulin-like"/>
    <property type="match status" value="1"/>
</dbReference>
<dbReference type="InterPro" id="IPR010658">
    <property type="entry name" value="Nodulin-like"/>
</dbReference>
<feature type="transmembrane region" description="Helical" evidence="6">
    <location>
        <begin position="68"/>
        <end position="90"/>
    </location>
</feature>
<feature type="domain" description="Nodulin-like" evidence="7">
    <location>
        <begin position="5"/>
        <end position="237"/>
    </location>
</feature>
<dbReference type="OrthoDB" id="410267at2759"/>
<feature type="transmembrane region" description="Helical" evidence="6">
    <location>
        <begin position="193"/>
        <end position="215"/>
    </location>
</feature>
<accession>A0A061ITC0</accession>
<keyword evidence="3 6" id="KW-1133">Transmembrane helix</keyword>
<organism evidence="8 9">
    <name type="scientific">Trypanosoma rangeli SC58</name>
    <dbReference type="NCBI Taxonomy" id="429131"/>
    <lineage>
        <taxon>Eukaryota</taxon>
        <taxon>Discoba</taxon>
        <taxon>Euglenozoa</taxon>
        <taxon>Kinetoplastea</taxon>
        <taxon>Metakinetoplastina</taxon>
        <taxon>Trypanosomatida</taxon>
        <taxon>Trypanosomatidae</taxon>
        <taxon>Trypanosoma</taxon>
        <taxon>Herpetosoma</taxon>
    </lineage>
</organism>
<keyword evidence="9" id="KW-1185">Reference proteome</keyword>
<dbReference type="EMBL" id="AUPL01007175">
    <property type="protein sequence ID" value="ESL05195.1"/>
    <property type="molecule type" value="Genomic_DNA"/>
</dbReference>
<gene>
    <name evidence="8" type="ORF">TRSC58_07175</name>
</gene>
<dbReference type="AlphaFoldDB" id="A0A061ITC0"/>
<dbReference type="Gene3D" id="1.20.1250.20">
    <property type="entry name" value="MFS general substrate transporter like domains"/>
    <property type="match status" value="2"/>
</dbReference>
<evidence type="ECO:0000313" key="8">
    <source>
        <dbReference type="EMBL" id="ESL05195.1"/>
    </source>
</evidence>
<feature type="transmembrane region" description="Helical" evidence="6">
    <location>
        <begin position="565"/>
        <end position="586"/>
    </location>
</feature>
<evidence type="ECO:0000313" key="9">
    <source>
        <dbReference type="Proteomes" id="UP000031737"/>
    </source>
</evidence>
<dbReference type="SUPFAM" id="SSF103473">
    <property type="entry name" value="MFS general substrate transporter"/>
    <property type="match status" value="2"/>
</dbReference>
<reference evidence="8 9" key="1">
    <citation type="submission" date="2013-07" db="EMBL/GenBank/DDBJ databases">
        <authorList>
            <person name="Stoco P.H."/>
            <person name="Wagner G."/>
            <person name="Gerber A."/>
            <person name="Zaha A."/>
            <person name="Thompson C."/>
            <person name="Bartholomeu D.C."/>
            <person name="Luckemeyer D.D."/>
            <person name="Bahia D."/>
            <person name="Loreto E."/>
            <person name="Prestes E.B."/>
            <person name="Lima F.M."/>
            <person name="Rodrigues-Luiz G."/>
            <person name="Vallejo G.A."/>
            <person name="Filho J.F."/>
            <person name="Monteiro K.M."/>
            <person name="Tyler K.M."/>
            <person name="de Almeida L.G."/>
            <person name="Ortiz M.F."/>
            <person name="Siervo M.A."/>
            <person name="de Moraes M.H."/>
            <person name="Cunha O.L."/>
            <person name="Mendonca-Neto R."/>
            <person name="Silva R."/>
            <person name="Teixeira S.M."/>
            <person name="Murta S.M."/>
            <person name="Sincero T.C."/>
            <person name="Mendes T.A."/>
            <person name="Urmenyi T.P."/>
            <person name="Silva V.G."/>
            <person name="da Rocha W.D."/>
            <person name="Andersson B."/>
            <person name="Romanha A.J."/>
            <person name="Steindel M."/>
            <person name="de Vasconcelos A.T."/>
            <person name="Grisard E.C."/>
        </authorList>
    </citation>
    <scope>NUCLEOTIDE SEQUENCE [LARGE SCALE GENOMIC DNA]</scope>
    <source>
        <strain evidence="8 9">SC58</strain>
    </source>
</reference>